<evidence type="ECO:0000313" key="2">
    <source>
        <dbReference type="EMBL" id="MBB5832032.1"/>
    </source>
</evidence>
<reference evidence="2 3" key="1">
    <citation type="submission" date="2020-08" db="EMBL/GenBank/DDBJ databases">
        <title>Sequencing the genomes of 1000 actinobacteria strains.</title>
        <authorList>
            <person name="Klenk H.-P."/>
        </authorList>
    </citation>
    <scope>NUCLEOTIDE SEQUENCE [LARGE SCALE GENOMIC DNA]</scope>
    <source>
        <strain evidence="2 3">DSM 28796</strain>
    </source>
</reference>
<keyword evidence="2" id="KW-0378">Hydrolase</keyword>
<dbReference type="EMBL" id="JACHLZ010000001">
    <property type="protein sequence ID" value="MBB5832032.1"/>
    <property type="molecule type" value="Genomic_DNA"/>
</dbReference>
<dbReference type="AlphaFoldDB" id="A0A841AFJ7"/>
<name>A0A841AFJ7_9MICO</name>
<dbReference type="NCBIfam" id="TIGR00199">
    <property type="entry name" value="PncC_domain"/>
    <property type="match status" value="1"/>
</dbReference>
<accession>A0A841AFJ7</accession>
<dbReference type="InterPro" id="IPR036653">
    <property type="entry name" value="CinA-like_C"/>
</dbReference>
<feature type="domain" description="CinA C-terminal" evidence="1">
    <location>
        <begin position="31"/>
        <end position="178"/>
    </location>
</feature>
<proteinExistence type="predicted"/>
<dbReference type="SUPFAM" id="SSF142433">
    <property type="entry name" value="CinA-like"/>
    <property type="match status" value="1"/>
</dbReference>
<protein>
    <submittedName>
        <fullName evidence="2">PncC family amidohydrolase</fullName>
    </submittedName>
</protein>
<keyword evidence="3" id="KW-1185">Reference proteome</keyword>
<dbReference type="Gene3D" id="3.90.950.20">
    <property type="entry name" value="CinA-like"/>
    <property type="match status" value="1"/>
</dbReference>
<dbReference type="GO" id="GO:0016787">
    <property type="term" value="F:hydrolase activity"/>
    <property type="evidence" value="ECO:0007669"/>
    <property type="project" value="UniProtKB-KW"/>
</dbReference>
<sequence length="191" mass="18777">MSTADAAPAADGASAAAPAPAVTGAGVEPAEVIAAARRQGLWLATAESLTAGAVVARLVDVPGASAVIAGGAATYSYAAKSRVLGVDADLLARTGAVTAEVAAAMAEGAQRLYDADLAVSTTGVAGPGPDERGTPEGTVFLGLARRGAETRTQELHLRGTRAEIRAASVRAALALLAEGLLVEDPADGHEA</sequence>
<organism evidence="2 3">
    <name type="scientific">Brachybacterium aquaticum</name>
    <dbReference type="NCBI Taxonomy" id="1432564"/>
    <lineage>
        <taxon>Bacteria</taxon>
        <taxon>Bacillati</taxon>
        <taxon>Actinomycetota</taxon>
        <taxon>Actinomycetes</taxon>
        <taxon>Micrococcales</taxon>
        <taxon>Dermabacteraceae</taxon>
        <taxon>Brachybacterium</taxon>
    </lineage>
</organism>
<dbReference type="InterPro" id="IPR008136">
    <property type="entry name" value="CinA_C"/>
</dbReference>
<evidence type="ECO:0000313" key="3">
    <source>
        <dbReference type="Proteomes" id="UP000588158"/>
    </source>
</evidence>
<evidence type="ECO:0000259" key="1">
    <source>
        <dbReference type="Pfam" id="PF02464"/>
    </source>
</evidence>
<dbReference type="Proteomes" id="UP000588158">
    <property type="component" value="Unassembled WGS sequence"/>
</dbReference>
<gene>
    <name evidence="2" type="ORF">HNR70_001845</name>
</gene>
<dbReference type="Pfam" id="PF02464">
    <property type="entry name" value="CinA"/>
    <property type="match status" value="1"/>
</dbReference>
<comment type="caution">
    <text evidence="2">The sequence shown here is derived from an EMBL/GenBank/DDBJ whole genome shotgun (WGS) entry which is preliminary data.</text>
</comment>
<dbReference type="RefSeq" id="WP_184325414.1">
    <property type="nucleotide sequence ID" value="NZ_JACHLZ010000001.1"/>
</dbReference>